<feature type="transmembrane region" description="Helical" evidence="9">
    <location>
        <begin position="422"/>
        <end position="442"/>
    </location>
</feature>
<gene>
    <name evidence="12" type="ORF">KUCA_T00003091001</name>
</gene>
<evidence type="ECO:0000256" key="6">
    <source>
        <dbReference type="ARBA" id="ARBA00022989"/>
    </source>
</evidence>
<reference evidence="12" key="1">
    <citation type="submission" date="2013-12" db="EMBL/GenBank/DDBJ databases">
        <authorList>
            <person name="Genoscope - CEA"/>
        </authorList>
    </citation>
    <scope>NUCLEOTIDE SEQUENCE</scope>
    <source>
        <strain evidence="12">CBS 1993</strain>
    </source>
</reference>
<dbReference type="RefSeq" id="XP_022459110.1">
    <property type="nucleotide sequence ID" value="XM_022603401.1"/>
</dbReference>
<keyword evidence="7" id="KW-0406">Ion transport</keyword>
<dbReference type="STRING" id="1382522.W6MKV4"/>
<evidence type="ECO:0000313" key="12">
    <source>
        <dbReference type="EMBL" id="CDK27114.1"/>
    </source>
</evidence>
<sequence length="798" mass="87268">MSLQSPKVVPVSDEEVEIGILNSTDSNFPVKYQRKARASEVLFLGFSSLGAIYGDIGTSPLYTVSTILSSSSSLKKSDIYGSASCIFWIFTLVVIVKYALIVLFLGPNNGEGGQVAIYAKIARTLKIGPRGVKIPGVGVGGGKAATALSDMDEDLLTLTRTATGASATSNRNEGAFIKSLLSVPILVLCFIGCSLVISDGLLTPTTSVLSAVDGIAVAAPSLESKVLPISCVILLCLFIAQSLGSGKISILFAPVIFIWFICIFVMGCININLHPDIMKALSPVYAIDFLKDKGDIDTLAGVMLAVTGTEAMFADIGHFGKLPIQLTLIFFVYPCLMLTYLGQAAFLMEHPDAVENIFYRSIPGGVGSGFYWFVFVISTLATVIASQALILGVFSIVKQLIMLDCFPRFKVLHVSAKNTGQIFIPVVNYMLMVGVICTTVGFKTSAAVTAAYGLGVALDFFVTTILISIAMIWVFKFKFIIPLVFFAAFGALECTLVASGLKKVVHGAWFPLMMTVISFTFMSCWRWFRSLKVNNELDSVKSVQDMFVLKAPRGEEVLDLKRPNIAGREFEILPESEASEEEDIEEDINEGFLLFKNGVNEIPISRTKSVAFLYSQTSVPLTARKFLPELLSDILSIFQTLPQVLVVVETRVGTVPNLEPHERISLQKVEAIDGVYRCIIRSGFMQSSEIDNSLVNHILGKIEETRTFGPKILGTDMQLNTPLVHLFEKEVLKARGFTTTSSKWLNIIRRPGHLTRSMVIDHFLVPLNSAFQGLEEMLKIDNQDKNQEVIFIGKKTNI</sequence>
<dbReference type="InterPro" id="IPR003855">
    <property type="entry name" value="K+_transporter"/>
</dbReference>
<feature type="transmembrane region" description="Helical" evidence="9">
    <location>
        <begin position="250"/>
        <end position="273"/>
    </location>
</feature>
<keyword evidence="5" id="KW-0630">Potassium</keyword>
<feature type="transmembrane region" description="Helical" evidence="9">
    <location>
        <begin position="369"/>
        <end position="402"/>
    </location>
</feature>
<feature type="transmembrane region" description="Helical" evidence="9">
    <location>
        <begin position="175"/>
        <end position="197"/>
    </location>
</feature>
<feature type="transmembrane region" description="Helical" evidence="9">
    <location>
        <begin position="449"/>
        <end position="473"/>
    </location>
</feature>
<dbReference type="NCBIfam" id="TIGR00794">
    <property type="entry name" value="kup"/>
    <property type="match status" value="1"/>
</dbReference>
<comment type="subcellular location">
    <subcellularLocation>
        <location evidence="1">Membrane</location>
        <topology evidence="1">Multi-pass membrane protein</topology>
    </subcellularLocation>
</comment>
<feature type="transmembrane region" description="Helical" evidence="9">
    <location>
        <begin position="41"/>
        <end position="59"/>
    </location>
</feature>
<dbReference type="OrthoDB" id="504708at2759"/>
<feature type="domain" description="K+ potassium transporter integral membrane" evidence="10">
    <location>
        <begin position="46"/>
        <end position="546"/>
    </location>
</feature>
<keyword evidence="8 9" id="KW-0472">Membrane</keyword>
<protein>
    <recommendedName>
        <fullName evidence="14">Potassium transporter</fullName>
    </recommendedName>
</protein>
<dbReference type="GeneID" id="34520498"/>
<dbReference type="AlphaFoldDB" id="W6MKV4"/>
<organism evidence="12 13">
    <name type="scientific">Kuraishia capsulata CBS 1993</name>
    <dbReference type="NCBI Taxonomy" id="1382522"/>
    <lineage>
        <taxon>Eukaryota</taxon>
        <taxon>Fungi</taxon>
        <taxon>Dikarya</taxon>
        <taxon>Ascomycota</taxon>
        <taxon>Saccharomycotina</taxon>
        <taxon>Pichiomycetes</taxon>
        <taxon>Pichiales</taxon>
        <taxon>Pichiaceae</taxon>
        <taxon>Kuraishia</taxon>
    </lineage>
</organism>
<evidence type="ECO:0000259" key="10">
    <source>
        <dbReference type="Pfam" id="PF02705"/>
    </source>
</evidence>
<evidence type="ECO:0000313" key="13">
    <source>
        <dbReference type="Proteomes" id="UP000019384"/>
    </source>
</evidence>
<keyword evidence="4 9" id="KW-0812">Transmembrane</keyword>
<feature type="domain" description="K+ potassium transporter C-terminal" evidence="11">
    <location>
        <begin position="625"/>
        <end position="744"/>
    </location>
</feature>
<keyword evidence="6 9" id="KW-1133">Transmembrane helix</keyword>
<evidence type="ECO:0000256" key="4">
    <source>
        <dbReference type="ARBA" id="ARBA00022692"/>
    </source>
</evidence>
<dbReference type="GO" id="GO:0015079">
    <property type="term" value="F:potassium ion transmembrane transporter activity"/>
    <property type="evidence" value="ECO:0007669"/>
    <property type="project" value="InterPro"/>
</dbReference>
<accession>W6MKV4</accession>
<feature type="transmembrane region" description="Helical" evidence="9">
    <location>
        <begin position="79"/>
        <end position="105"/>
    </location>
</feature>
<evidence type="ECO:0000256" key="7">
    <source>
        <dbReference type="ARBA" id="ARBA00023065"/>
    </source>
</evidence>
<evidence type="ECO:0008006" key="14">
    <source>
        <dbReference type="Google" id="ProtNLM"/>
    </source>
</evidence>
<dbReference type="EMBL" id="HG793127">
    <property type="protein sequence ID" value="CDK27114.1"/>
    <property type="molecule type" value="Genomic_DNA"/>
</dbReference>
<evidence type="ECO:0000259" key="11">
    <source>
        <dbReference type="Pfam" id="PF22776"/>
    </source>
</evidence>
<dbReference type="Proteomes" id="UP000019384">
    <property type="component" value="Unassembled WGS sequence"/>
</dbReference>
<dbReference type="PANTHER" id="PTHR30540">
    <property type="entry name" value="OSMOTIC STRESS POTASSIUM TRANSPORTER"/>
    <property type="match status" value="1"/>
</dbReference>
<feature type="transmembrane region" description="Helical" evidence="9">
    <location>
        <begin position="328"/>
        <end position="348"/>
    </location>
</feature>
<evidence type="ECO:0000256" key="1">
    <source>
        <dbReference type="ARBA" id="ARBA00004141"/>
    </source>
</evidence>
<evidence type="ECO:0000256" key="2">
    <source>
        <dbReference type="ARBA" id="ARBA00022448"/>
    </source>
</evidence>
<keyword evidence="2" id="KW-0813">Transport</keyword>
<keyword evidence="13" id="KW-1185">Reference proteome</keyword>
<evidence type="ECO:0000256" key="9">
    <source>
        <dbReference type="SAM" id="Phobius"/>
    </source>
</evidence>
<evidence type="ECO:0000256" key="3">
    <source>
        <dbReference type="ARBA" id="ARBA00022538"/>
    </source>
</evidence>
<name>W6MKV4_9ASCO</name>
<evidence type="ECO:0000256" key="8">
    <source>
        <dbReference type="ARBA" id="ARBA00023136"/>
    </source>
</evidence>
<dbReference type="GO" id="GO:0016020">
    <property type="term" value="C:membrane"/>
    <property type="evidence" value="ECO:0007669"/>
    <property type="project" value="UniProtKB-SubCell"/>
</dbReference>
<feature type="transmembrane region" description="Helical" evidence="9">
    <location>
        <begin position="226"/>
        <end position="243"/>
    </location>
</feature>
<feature type="transmembrane region" description="Helical" evidence="9">
    <location>
        <begin position="508"/>
        <end position="528"/>
    </location>
</feature>
<evidence type="ECO:0000256" key="5">
    <source>
        <dbReference type="ARBA" id="ARBA00022958"/>
    </source>
</evidence>
<dbReference type="InterPro" id="IPR053952">
    <property type="entry name" value="K_trans_C"/>
</dbReference>
<feature type="transmembrane region" description="Helical" evidence="9">
    <location>
        <begin position="479"/>
        <end position="501"/>
    </location>
</feature>
<dbReference type="Pfam" id="PF02705">
    <property type="entry name" value="K_trans"/>
    <property type="match status" value="1"/>
</dbReference>
<dbReference type="Pfam" id="PF22776">
    <property type="entry name" value="K_trans_C"/>
    <property type="match status" value="1"/>
</dbReference>
<dbReference type="HOGENOM" id="CLU_008142_4_0_1"/>
<keyword evidence="3" id="KW-0633">Potassium transport</keyword>
<proteinExistence type="predicted"/>
<dbReference type="InterPro" id="IPR053951">
    <property type="entry name" value="K_trans_N"/>
</dbReference>
<reference evidence="12" key="2">
    <citation type="submission" date="2014-02" db="EMBL/GenBank/DDBJ databases">
        <title>Complete DNA sequence of /Kuraishia capsulata/ illustrates novel genomic features among budding yeasts (/Saccharomycotina/).</title>
        <authorList>
            <person name="Morales L."/>
            <person name="Noel B."/>
            <person name="Porcel B."/>
            <person name="Marcet-Houben M."/>
            <person name="Hullo M-F."/>
            <person name="Sacerdot C."/>
            <person name="Tekaia F."/>
            <person name="Leh-Louis V."/>
            <person name="Despons L."/>
            <person name="Khanna V."/>
            <person name="Aury J-M."/>
            <person name="Barbe V."/>
            <person name="Couloux A."/>
            <person name="Labadie K."/>
            <person name="Pelletier E."/>
            <person name="Souciet J-L."/>
            <person name="Boekhout T."/>
            <person name="Gabaldon T."/>
            <person name="Wincker P."/>
            <person name="Dujon B."/>
        </authorList>
    </citation>
    <scope>NUCLEOTIDE SEQUENCE</scope>
    <source>
        <strain evidence="12">CBS 1993</strain>
    </source>
</reference>
<dbReference type="PANTHER" id="PTHR30540:SF83">
    <property type="entry name" value="K+ POTASSIUM TRANSPORTER"/>
    <property type="match status" value="1"/>
</dbReference>